<proteinExistence type="predicted"/>
<sequence>MDDIFDIFCRVASSTENSYRSQQEDKRNDLFYTTQLKYNQTETKIKQKIPPYCTVAVISLCHSDVSSSPFRRALFVQRLLPAHDVKYKFHQDQAEDRSRAVWIEDQRNRSEPQTRREQTILVGRGVHRKRKVAATLNSYTNDCSAFTKRAKTAQLLQRGEQKQVGEIGMREIAAKSNVTNYCSALGYYSIIYTNNNSVANIFLVQRAHGYG</sequence>
<organism evidence="1 2">
    <name type="scientific">Periplaneta americana</name>
    <name type="common">American cockroach</name>
    <name type="synonym">Blatta americana</name>
    <dbReference type="NCBI Taxonomy" id="6978"/>
    <lineage>
        <taxon>Eukaryota</taxon>
        <taxon>Metazoa</taxon>
        <taxon>Ecdysozoa</taxon>
        <taxon>Arthropoda</taxon>
        <taxon>Hexapoda</taxon>
        <taxon>Insecta</taxon>
        <taxon>Pterygota</taxon>
        <taxon>Neoptera</taxon>
        <taxon>Polyneoptera</taxon>
        <taxon>Dictyoptera</taxon>
        <taxon>Blattodea</taxon>
        <taxon>Blattoidea</taxon>
        <taxon>Blattidae</taxon>
        <taxon>Blattinae</taxon>
        <taxon>Periplaneta</taxon>
    </lineage>
</organism>
<comment type="caution">
    <text evidence="1">The sequence shown here is derived from an EMBL/GenBank/DDBJ whole genome shotgun (WGS) entry which is preliminary data.</text>
</comment>
<dbReference type="Proteomes" id="UP001148838">
    <property type="component" value="Unassembled WGS sequence"/>
</dbReference>
<accession>A0ABQ8T5N1</accession>
<keyword evidence="2" id="KW-1185">Reference proteome</keyword>
<protein>
    <submittedName>
        <fullName evidence="1">Uncharacterized protein</fullName>
    </submittedName>
</protein>
<name>A0ABQ8T5N1_PERAM</name>
<evidence type="ECO:0000313" key="1">
    <source>
        <dbReference type="EMBL" id="KAJ4441258.1"/>
    </source>
</evidence>
<dbReference type="EMBL" id="JAJSOF020000015">
    <property type="protein sequence ID" value="KAJ4441258.1"/>
    <property type="molecule type" value="Genomic_DNA"/>
</dbReference>
<evidence type="ECO:0000313" key="2">
    <source>
        <dbReference type="Proteomes" id="UP001148838"/>
    </source>
</evidence>
<gene>
    <name evidence="1" type="ORF">ANN_11112</name>
</gene>
<reference evidence="1 2" key="1">
    <citation type="journal article" date="2022" name="Allergy">
        <title>Genome assembly and annotation of Periplaneta americana reveal a comprehensive cockroach allergen profile.</title>
        <authorList>
            <person name="Wang L."/>
            <person name="Xiong Q."/>
            <person name="Saelim N."/>
            <person name="Wang L."/>
            <person name="Nong W."/>
            <person name="Wan A.T."/>
            <person name="Shi M."/>
            <person name="Liu X."/>
            <person name="Cao Q."/>
            <person name="Hui J.H.L."/>
            <person name="Sookrung N."/>
            <person name="Leung T.F."/>
            <person name="Tungtrongchitr A."/>
            <person name="Tsui S.K.W."/>
        </authorList>
    </citation>
    <scope>NUCLEOTIDE SEQUENCE [LARGE SCALE GENOMIC DNA]</scope>
    <source>
        <strain evidence="1">PWHHKU_190912</strain>
    </source>
</reference>